<evidence type="ECO:0000313" key="2">
    <source>
        <dbReference type="EMBL" id="KAJ6777678.1"/>
    </source>
</evidence>
<keyword evidence="1" id="KW-1133">Transmembrane helix</keyword>
<organism evidence="2 3">
    <name type="scientific">Salix koriyanagi</name>
    <dbReference type="NCBI Taxonomy" id="2511006"/>
    <lineage>
        <taxon>Eukaryota</taxon>
        <taxon>Viridiplantae</taxon>
        <taxon>Streptophyta</taxon>
        <taxon>Embryophyta</taxon>
        <taxon>Tracheophyta</taxon>
        <taxon>Spermatophyta</taxon>
        <taxon>Magnoliopsida</taxon>
        <taxon>eudicotyledons</taxon>
        <taxon>Gunneridae</taxon>
        <taxon>Pentapetalae</taxon>
        <taxon>rosids</taxon>
        <taxon>fabids</taxon>
        <taxon>Malpighiales</taxon>
        <taxon>Salicaceae</taxon>
        <taxon>Saliceae</taxon>
        <taxon>Salix</taxon>
    </lineage>
</organism>
<dbReference type="PANTHER" id="PTHR48040">
    <property type="entry name" value="PLEIOTROPIC DRUG RESISTANCE PROTEIN 1-LIKE ISOFORM X1"/>
    <property type="match status" value="1"/>
</dbReference>
<keyword evidence="2" id="KW-0418">Kinase</keyword>
<evidence type="ECO:0000256" key="1">
    <source>
        <dbReference type="SAM" id="Phobius"/>
    </source>
</evidence>
<keyword evidence="2" id="KW-0808">Transferase</keyword>
<keyword evidence="1" id="KW-0812">Transmembrane</keyword>
<feature type="transmembrane region" description="Helical" evidence="1">
    <location>
        <begin position="119"/>
        <end position="141"/>
    </location>
</feature>
<dbReference type="PANTHER" id="PTHR48040:SF13">
    <property type="entry name" value="ABC TRANSPORTER G FAMILY MEMBER 31"/>
    <property type="match status" value="1"/>
</dbReference>
<accession>A0A9Q0X389</accession>
<protein>
    <submittedName>
        <fullName evidence="2">TYROSINE KINASE FAMILY PROTEIN</fullName>
    </submittedName>
</protein>
<dbReference type="Proteomes" id="UP001151752">
    <property type="component" value="Chromosome 16"/>
</dbReference>
<comment type="caution">
    <text evidence="2">The sequence shown here is derived from an EMBL/GenBank/DDBJ whole genome shotgun (WGS) entry which is preliminary data.</text>
</comment>
<feature type="transmembrane region" description="Helical" evidence="1">
    <location>
        <begin position="187"/>
        <end position="210"/>
    </location>
</feature>
<evidence type="ECO:0000313" key="3">
    <source>
        <dbReference type="Proteomes" id="UP001151752"/>
    </source>
</evidence>
<dbReference type="AlphaFoldDB" id="A0A9Q0X389"/>
<reference evidence="2" key="1">
    <citation type="submission" date="2022-11" db="EMBL/GenBank/DDBJ databases">
        <authorList>
            <person name="Hyden B.L."/>
            <person name="Feng K."/>
            <person name="Yates T."/>
            <person name="Jawdy S."/>
            <person name="Smart L.B."/>
            <person name="Muchero W."/>
        </authorList>
    </citation>
    <scope>NUCLEOTIDE SEQUENCE</scope>
    <source>
        <tissue evidence="2">Shoot tip</tissue>
    </source>
</reference>
<gene>
    <name evidence="2" type="ORF">OIU74_001622</name>
</gene>
<proteinExistence type="predicted"/>
<keyword evidence="3" id="KW-1185">Reference proteome</keyword>
<keyword evidence="1" id="KW-0472">Membrane</keyword>
<reference evidence="2" key="2">
    <citation type="journal article" date="2023" name="Int. J. Mol. Sci.">
        <title>De Novo Assembly and Annotation of 11 Diverse Shrub Willow (Salix) Genomes Reveals Novel Gene Organization in Sex-Linked Regions.</title>
        <authorList>
            <person name="Hyden B."/>
            <person name="Feng K."/>
            <person name="Yates T.B."/>
            <person name="Jawdy S."/>
            <person name="Cereghino C."/>
            <person name="Smart L.B."/>
            <person name="Muchero W."/>
        </authorList>
    </citation>
    <scope>NUCLEOTIDE SEQUENCE</scope>
    <source>
        <tissue evidence="2">Shoot tip</tissue>
    </source>
</reference>
<dbReference type="GO" id="GO:0016301">
    <property type="term" value="F:kinase activity"/>
    <property type="evidence" value="ECO:0007669"/>
    <property type="project" value="UniProtKB-KW"/>
</dbReference>
<sequence>MKRGGRVIYGGKLGVHSKIMIDYFQGIKGVPPCPDGYNPATWMLEVTTSTVEERVGEDFAELFRKSYHYREVEASIMHFGSPLAGSEPLKVMLYSNSCTDIRLGILEYWFKKGLHSGFVCGYGSTLFFMHSIPGWWLWFYYICPIAWTLRGIICSQLGDVETIIVGPGFEGTVKKYLEVTFGYGPDMIGASIAALVGFCLLFFIVFAFSVKFLNFQKR</sequence>
<name>A0A9Q0X389_9ROSI</name>
<dbReference type="EMBL" id="JAPFFM010000001">
    <property type="protein sequence ID" value="KAJ6777678.1"/>
    <property type="molecule type" value="Genomic_DNA"/>
</dbReference>